<dbReference type="Gene3D" id="1.20.1250.20">
    <property type="entry name" value="MFS general substrate transporter like domains"/>
    <property type="match status" value="2"/>
</dbReference>
<accession>A0A1I6KC62</accession>
<evidence type="ECO:0000259" key="5">
    <source>
        <dbReference type="PROSITE" id="PS50850"/>
    </source>
</evidence>
<name>A0A1I6KC62_9SPHN</name>
<keyword evidence="7" id="KW-1185">Reference proteome</keyword>
<protein>
    <submittedName>
        <fullName evidence="6">Sugar phosphate permease</fullName>
    </submittedName>
</protein>
<evidence type="ECO:0000313" key="6">
    <source>
        <dbReference type="EMBL" id="SFR88807.1"/>
    </source>
</evidence>
<dbReference type="RefSeq" id="WP_093312994.1">
    <property type="nucleotide sequence ID" value="NZ_FOZG01000001.1"/>
</dbReference>
<dbReference type="Pfam" id="PF07690">
    <property type="entry name" value="MFS_1"/>
    <property type="match status" value="1"/>
</dbReference>
<feature type="transmembrane region" description="Helical" evidence="4">
    <location>
        <begin position="74"/>
        <end position="96"/>
    </location>
</feature>
<feature type="transmembrane region" description="Helical" evidence="4">
    <location>
        <begin position="7"/>
        <end position="31"/>
    </location>
</feature>
<evidence type="ECO:0000256" key="1">
    <source>
        <dbReference type="ARBA" id="ARBA00022692"/>
    </source>
</evidence>
<evidence type="ECO:0000313" key="7">
    <source>
        <dbReference type="Proteomes" id="UP000198824"/>
    </source>
</evidence>
<dbReference type="OrthoDB" id="7560343at2"/>
<evidence type="ECO:0000256" key="3">
    <source>
        <dbReference type="ARBA" id="ARBA00023136"/>
    </source>
</evidence>
<proteinExistence type="predicted"/>
<dbReference type="GO" id="GO:0022857">
    <property type="term" value="F:transmembrane transporter activity"/>
    <property type="evidence" value="ECO:0007669"/>
    <property type="project" value="InterPro"/>
</dbReference>
<dbReference type="InterPro" id="IPR011701">
    <property type="entry name" value="MFS"/>
</dbReference>
<keyword evidence="2 4" id="KW-1133">Transmembrane helix</keyword>
<reference evidence="6 7" key="1">
    <citation type="submission" date="2016-10" db="EMBL/GenBank/DDBJ databases">
        <authorList>
            <person name="de Groot N.N."/>
        </authorList>
    </citation>
    <scope>NUCLEOTIDE SEQUENCE [LARGE SCALE GENOMIC DNA]</scope>
    <source>
        <strain evidence="6 7">S5-249</strain>
    </source>
</reference>
<dbReference type="PANTHER" id="PTHR11360">
    <property type="entry name" value="MONOCARBOXYLATE TRANSPORTER"/>
    <property type="match status" value="1"/>
</dbReference>
<feature type="transmembrane region" description="Helical" evidence="4">
    <location>
        <begin position="163"/>
        <end position="183"/>
    </location>
</feature>
<keyword evidence="3 4" id="KW-0472">Membrane</keyword>
<evidence type="ECO:0000256" key="4">
    <source>
        <dbReference type="SAM" id="Phobius"/>
    </source>
</evidence>
<dbReference type="InterPro" id="IPR020846">
    <property type="entry name" value="MFS_dom"/>
</dbReference>
<organism evidence="6 7">
    <name type="scientific">Sphingomonas jatrophae</name>
    <dbReference type="NCBI Taxonomy" id="1166337"/>
    <lineage>
        <taxon>Bacteria</taxon>
        <taxon>Pseudomonadati</taxon>
        <taxon>Pseudomonadota</taxon>
        <taxon>Alphaproteobacteria</taxon>
        <taxon>Sphingomonadales</taxon>
        <taxon>Sphingomonadaceae</taxon>
        <taxon>Sphingomonas</taxon>
    </lineage>
</organism>
<feature type="transmembrane region" description="Helical" evidence="4">
    <location>
        <begin position="43"/>
        <end position="62"/>
    </location>
</feature>
<dbReference type="PANTHER" id="PTHR11360:SF284">
    <property type="entry name" value="EG:103B4.3 PROTEIN-RELATED"/>
    <property type="match status" value="1"/>
</dbReference>
<gene>
    <name evidence="6" type="ORF">SAMN05192580_1560</name>
</gene>
<feature type="transmembrane region" description="Helical" evidence="4">
    <location>
        <begin position="310"/>
        <end position="333"/>
    </location>
</feature>
<dbReference type="SUPFAM" id="SSF103473">
    <property type="entry name" value="MFS general substrate transporter"/>
    <property type="match status" value="1"/>
</dbReference>
<dbReference type="InterPro" id="IPR050327">
    <property type="entry name" value="Proton-linked_MCT"/>
</dbReference>
<feature type="transmembrane region" description="Helical" evidence="4">
    <location>
        <begin position="102"/>
        <end position="123"/>
    </location>
</feature>
<dbReference type="InterPro" id="IPR036259">
    <property type="entry name" value="MFS_trans_sf"/>
</dbReference>
<feature type="transmembrane region" description="Helical" evidence="4">
    <location>
        <begin position="285"/>
        <end position="304"/>
    </location>
</feature>
<keyword evidence="1 4" id="KW-0812">Transmembrane</keyword>
<dbReference type="PROSITE" id="PS50850">
    <property type="entry name" value="MFS"/>
    <property type="match status" value="1"/>
</dbReference>
<feature type="domain" description="Major facilitator superfamily (MFS) profile" evidence="5">
    <location>
        <begin position="1"/>
        <end position="402"/>
    </location>
</feature>
<feature type="transmembrane region" description="Helical" evidence="4">
    <location>
        <begin position="135"/>
        <end position="157"/>
    </location>
</feature>
<dbReference type="AlphaFoldDB" id="A0A1I6KC62"/>
<feature type="transmembrane region" description="Helical" evidence="4">
    <location>
        <begin position="222"/>
        <end position="248"/>
    </location>
</feature>
<sequence>MYFGWNIVALGAVVYMIVIGATFNAFGLFVLPVSAEFGLSRANMNSGLILLNFGNAVFAPLVGRLLDRIPARRIMAAAALLFGLSFVTLGLSRSLWLSAAVMAVPLAIAISAAGTITVSALLARWFTARRGKAMMLAAMGMSFGSIAVTPLIGWLVHAQGWRTALVILGVASGAVLLIVTALVRERPGEEEGRIEQPATPAGQRGASGAPMPVAAVLRMPQFWSIGISTALVLGMAQAISITLVPLAVGEGLTLLQATTLISISGGSAIAAKLLMSQVADRIDRIILLALLFALGALISGGFLVSRSFPALAACAAMVGVCSGTVAPIFYALLADRFGPTSFGTVRGLMTPVTALTGAVVVRFAGETYDRTGGYDLLFGTFAVTSLAAAALMLATRLTQPYRG</sequence>
<dbReference type="STRING" id="1166337.SAMN05192580_1560"/>
<feature type="transmembrane region" description="Helical" evidence="4">
    <location>
        <begin position="345"/>
        <end position="364"/>
    </location>
</feature>
<dbReference type="Proteomes" id="UP000198824">
    <property type="component" value="Unassembled WGS sequence"/>
</dbReference>
<dbReference type="EMBL" id="FOZG01000001">
    <property type="protein sequence ID" value="SFR88807.1"/>
    <property type="molecule type" value="Genomic_DNA"/>
</dbReference>
<evidence type="ECO:0000256" key="2">
    <source>
        <dbReference type="ARBA" id="ARBA00022989"/>
    </source>
</evidence>
<feature type="transmembrane region" description="Helical" evidence="4">
    <location>
        <begin position="376"/>
        <end position="394"/>
    </location>
</feature>